<accession>A0ABY3X214</accession>
<dbReference type="RefSeq" id="WP_242151414.1">
    <property type="nucleotide sequence ID" value="NZ_CP093379.1"/>
</dbReference>
<dbReference type="InterPro" id="IPR051209">
    <property type="entry name" value="FAD-bind_Monooxygenase_sf"/>
</dbReference>
<dbReference type="Pfam" id="PF13738">
    <property type="entry name" value="Pyr_redox_3"/>
    <property type="match status" value="1"/>
</dbReference>
<dbReference type="PANTHER" id="PTHR42877">
    <property type="entry name" value="L-ORNITHINE N(5)-MONOOXYGENASE-RELATED"/>
    <property type="match status" value="1"/>
</dbReference>
<dbReference type="InterPro" id="IPR036188">
    <property type="entry name" value="FAD/NAD-bd_sf"/>
</dbReference>
<keyword evidence="2" id="KW-1185">Reference proteome</keyword>
<dbReference type="Gene3D" id="3.50.50.60">
    <property type="entry name" value="FAD/NAD(P)-binding domain"/>
    <property type="match status" value="2"/>
</dbReference>
<evidence type="ECO:0000313" key="1">
    <source>
        <dbReference type="EMBL" id="UNM96911.1"/>
    </source>
</evidence>
<sequence>MNQLVNHSQHKIVILGAGFGGLGMAAQLKKAGFNDFIIIEKGADIGGVWRDNIYPGAACDTQSHLYCYQFFPHLRVSRLYADQPEFINYMNALIEEYQLRDHIILNAEITKATWDQEQHVWQFIINETKEITSQYFIPAWGQLNTPSIPDFKGLNTFKGQYFHSARWDYAVDLKDKKVASIGAAASAVQYIPEIAPVTKDLTIFQRSANWILPRQQVVFTEEELNQFEENPETFMQSRKELFDMRESGFSVLTQGSDAQKLGMQEAKNYLNETIKDPILREKLTPDYEYGCKRILRTSHYYPALQLPHVHLETTPIQEFYEEGIITTDGKKHPADVVIFGTGFKSQAFHGNLQIEGLNNITLSDYWETGASAYLGITVPHFPNMFLIYGPNTNLNHNSILLMIELQLHYIVQAIEELEEKKIPAITINEEIYSDFNKQLQTNLKETAFSTSCSSWYKNKEGKIINNWSGTVAEYKALVNQFNIQDFTQL</sequence>
<dbReference type="SUPFAM" id="SSF51905">
    <property type="entry name" value="FAD/NAD(P)-binding domain"/>
    <property type="match status" value="1"/>
</dbReference>
<dbReference type="PANTHER" id="PTHR42877:SF4">
    <property type="entry name" value="FAD_NAD(P)-BINDING DOMAIN-CONTAINING PROTEIN-RELATED"/>
    <property type="match status" value="1"/>
</dbReference>
<organism evidence="1 2">
    <name type="scientific">Ignatzschineria rhizosphaerae</name>
    <dbReference type="NCBI Taxonomy" id="2923279"/>
    <lineage>
        <taxon>Bacteria</taxon>
        <taxon>Pseudomonadati</taxon>
        <taxon>Pseudomonadota</taxon>
        <taxon>Gammaproteobacteria</taxon>
        <taxon>Cardiobacteriales</taxon>
        <taxon>Ignatzschineriaceae</taxon>
        <taxon>Ignatzschineria</taxon>
    </lineage>
</organism>
<evidence type="ECO:0000313" key="2">
    <source>
        <dbReference type="Proteomes" id="UP000829542"/>
    </source>
</evidence>
<dbReference type="EMBL" id="CP093379">
    <property type="protein sequence ID" value="UNM96911.1"/>
    <property type="molecule type" value="Genomic_DNA"/>
</dbReference>
<gene>
    <name evidence="1" type="ORF">MMG00_03400</name>
</gene>
<protein>
    <submittedName>
        <fullName evidence="1">NAD(P)/FAD-dependent oxidoreductase</fullName>
    </submittedName>
</protein>
<proteinExistence type="predicted"/>
<reference evidence="1 2" key="1">
    <citation type="submission" date="2022-03" db="EMBL/GenBank/DDBJ databases">
        <title>Ignatzschineria rhizosphaerae HR5S32.</title>
        <authorList>
            <person name="Sun J.Q."/>
            <person name="Feng J.Y."/>
        </authorList>
    </citation>
    <scope>NUCLEOTIDE SEQUENCE [LARGE SCALE GENOMIC DNA]</scope>
    <source>
        <strain evidence="1 2">HR5S32</strain>
    </source>
</reference>
<name>A0ABY3X214_9GAMM</name>
<dbReference type="Proteomes" id="UP000829542">
    <property type="component" value="Chromosome"/>
</dbReference>